<keyword evidence="2" id="KW-1185">Reference proteome</keyword>
<evidence type="ECO:0000313" key="2">
    <source>
        <dbReference type="Proteomes" id="UP000762676"/>
    </source>
</evidence>
<proteinExistence type="predicted"/>
<name>A0AAV4HHD1_9GAST</name>
<protein>
    <recommendedName>
        <fullName evidence="3">TIR domain-containing protein</fullName>
    </recommendedName>
</protein>
<accession>A0AAV4HHD1</accession>
<evidence type="ECO:0000313" key="1">
    <source>
        <dbReference type="EMBL" id="GFR96468.1"/>
    </source>
</evidence>
<reference evidence="1 2" key="1">
    <citation type="journal article" date="2021" name="Elife">
        <title>Chloroplast acquisition without the gene transfer in kleptoplastic sea slugs, Plakobranchus ocellatus.</title>
        <authorList>
            <person name="Maeda T."/>
            <person name="Takahashi S."/>
            <person name="Yoshida T."/>
            <person name="Shimamura S."/>
            <person name="Takaki Y."/>
            <person name="Nagai Y."/>
            <person name="Toyoda A."/>
            <person name="Suzuki Y."/>
            <person name="Arimoto A."/>
            <person name="Ishii H."/>
            <person name="Satoh N."/>
            <person name="Nishiyama T."/>
            <person name="Hasebe M."/>
            <person name="Maruyama T."/>
            <person name="Minagawa J."/>
            <person name="Obokata J."/>
            <person name="Shigenobu S."/>
        </authorList>
    </citation>
    <scope>NUCLEOTIDE SEQUENCE [LARGE SCALE GENOMIC DNA]</scope>
</reference>
<organism evidence="1 2">
    <name type="scientific">Elysia marginata</name>
    <dbReference type="NCBI Taxonomy" id="1093978"/>
    <lineage>
        <taxon>Eukaryota</taxon>
        <taxon>Metazoa</taxon>
        <taxon>Spiralia</taxon>
        <taxon>Lophotrochozoa</taxon>
        <taxon>Mollusca</taxon>
        <taxon>Gastropoda</taxon>
        <taxon>Heterobranchia</taxon>
        <taxon>Euthyneura</taxon>
        <taxon>Panpulmonata</taxon>
        <taxon>Sacoglossa</taxon>
        <taxon>Placobranchoidea</taxon>
        <taxon>Plakobranchidae</taxon>
        <taxon>Elysia</taxon>
    </lineage>
</organism>
<comment type="caution">
    <text evidence="1">The sequence shown here is derived from an EMBL/GenBank/DDBJ whole genome shotgun (WGS) entry which is preliminary data.</text>
</comment>
<dbReference type="EMBL" id="BMAT01012661">
    <property type="protein sequence ID" value="GFR96468.1"/>
    <property type="molecule type" value="Genomic_DNA"/>
</dbReference>
<dbReference type="Proteomes" id="UP000762676">
    <property type="component" value="Unassembled WGS sequence"/>
</dbReference>
<evidence type="ECO:0008006" key="3">
    <source>
        <dbReference type="Google" id="ProtNLM"/>
    </source>
</evidence>
<dbReference type="AlphaFoldDB" id="A0AAV4HHD1"/>
<gene>
    <name evidence="1" type="ORF">ElyMa_006299000</name>
</gene>
<sequence length="96" mass="10350">MIYITQGTGMECLHVCSETLCECNINVLDRNGVARQGGSRSGRIISELCQSALVIVLSSPLYFVCGPAELALSPMSPRQAIGPRQVSMRCTQCLES</sequence>